<evidence type="ECO:0000256" key="6">
    <source>
        <dbReference type="ARBA" id="ARBA00023085"/>
    </source>
</evidence>
<comment type="catalytic activity">
    <reaction evidence="10">
        <text>[(1-&gt;4)-alpha-D-galacturonosyl methyl ester](n) + n H2O = [(1-&gt;4)-alpha-D-galacturonosyl](n) + n methanol + n H(+)</text>
        <dbReference type="Rhea" id="RHEA:22380"/>
        <dbReference type="Rhea" id="RHEA-COMP:14570"/>
        <dbReference type="Rhea" id="RHEA-COMP:14573"/>
        <dbReference type="ChEBI" id="CHEBI:15377"/>
        <dbReference type="ChEBI" id="CHEBI:15378"/>
        <dbReference type="ChEBI" id="CHEBI:17790"/>
        <dbReference type="ChEBI" id="CHEBI:140522"/>
        <dbReference type="ChEBI" id="CHEBI:140523"/>
        <dbReference type="EC" id="3.1.1.11"/>
    </reaction>
</comment>
<dbReference type="InterPro" id="IPR012334">
    <property type="entry name" value="Pectin_lyas_fold"/>
</dbReference>
<dbReference type="Gene3D" id="2.160.20.10">
    <property type="entry name" value="Single-stranded right-handed beta-helix, Pectin lyase-like"/>
    <property type="match status" value="1"/>
</dbReference>
<dbReference type="Pfam" id="PF04043">
    <property type="entry name" value="PMEI"/>
    <property type="match status" value="1"/>
</dbReference>
<dbReference type="PROSITE" id="PS00503">
    <property type="entry name" value="PECTINESTERASE_2"/>
    <property type="match status" value="1"/>
</dbReference>
<dbReference type="EMBL" id="JBJKBG010000009">
    <property type="protein sequence ID" value="KAL3723560.1"/>
    <property type="molecule type" value="Genomic_DNA"/>
</dbReference>
<keyword evidence="11" id="KW-1133">Transmembrane helix</keyword>
<proteinExistence type="inferred from homology"/>
<comment type="similarity">
    <text evidence="3">In the C-terminal section; belongs to the pectinesterase family.</text>
</comment>
<evidence type="ECO:0000256" key="10">
    <source>
        <dbReference type="RuleBase" id="RU000589"/>
    </source>
</evidence>
<keyword evidence="8" id="KW-0325">Glycoprotein</keyword>
<dbReference type="GO" id="GO:0045490">
    <property type="term" value="P:pectin catabolic process"/>
    <property type="evidence" value="ECO:0007669"/>
    <property type="project" value="UniProtKB-UniRule"/>
</dbReference>
<evidence type="ECO:0000256" key="7">
    <source>
        <dbReference type="ARBA" id="ARBA00023157"/>
    </source>
</evidence>
<feature type="active site" evidence="9">
    <location>
        <position position="425"/>
    </location>
</feature>
<dbReference type="NCBIfam" id="TIGR01614">
    <property type="entry name" value="PME_inhib"/>
    <property type="match status" value="1"/>
</dbReference>
<dbReference type="SMART" id="SM00856">
    <property type="entry name" value="PMEI"/>
    <property type="match status" value="1"/>
</dbReference>
<evidence type="ECO:0000256" key="4">
    <source>
        <dbReference type="ARBA" id="ARBA00013229"/>
    </source>
</evidence>
<dbReference type="InterPro" id="IPR033131">
    <property type="entry name" value="Pectinesterase_Asp_AS"/>
</dbReference>
<dbReference type="FunFam" id="2.160.20.10:FF:000001">
    <property type="entry name" value="Pectinesterase"/>
    <property type="match status" value="1"/>
</dbReference>
<dbReference type="Gene3D" id="1.20.140.40">
    <property type="entry name" value="Invertase/pectin methylesterase inhibitor family protein"/>
    <property type="match status" value="1"/>
</dbReference>
<reference evidence="13 14" key="1">
    <citation type="submission" date="2024-11" db="EMBL/GenBank/DDBJ databases">
        <title>Chromosome-level genome assembly of Eucalyptus globulus Labill. provides insights into its genome evolution.</title>
        <authorList>
            <person name="Li X."/>
        </authorList>
    </citation>
    <scope>NUCLEOTIDE SEQUENCE [LARGE SCALE GENOMIC DNA]</scope>
    <source>
        <strain evidence="13">CL2024</strain>
        <tissue evidence="13">Fresh tender leaves</tissue>
    </source>
</reference>
<accession>A0ABD3J6S6</accession>
<dbReference type="InterPro" id="IPR006501">
    <property type="entry name" value="Pectinesterase_inhib_dom"/>
</dbReference>
<dbReference type="SUPFAM" id="SSF51126">
    <property type="entry name" value="Pectin lyase-like"/>
    <property type="match status" value="1"/>
</dbReference>
<name>A0ABD3J6S6_EUCGL</name>
<dbReference type="GO" id="GO:0042545">
    <property type="term" value="P:cell wall modification"/>
    <property type="evidence" value="ECO:0007669"/>
    <property type="project" value="UniProtKB-UniRule"/>
</dbReference>
<dbReference type="CDD" id="cd15798">
    <property type="entry name" value="PMEI-like_3"/>
    <property type="match status" value="1"/>
</dbReference>
<comment type="similarity">
    <text evidence="2">In the N-terminal section; belongs to the PMEI family.</text>
</comment>
<dbReference type="Pfam" id="PF01095">
    <property type="entry name" value="Pectinesterase"/>
    <property type="match status" value="1"/>
</dbReference>
<dbReference type="InterPro" id="IPR035513">
    <property type="entry name" value="Invertase/methylesterase_inhib"/>
</dbReference>
<gene>
    <name evidence="13" type="ORF">ACJRO7_035695</name>
</gene>
<feature type="domain" description="Pectinesterase inhibitor" evidence="12">
    <location>
        <begin position="59"/>
        <end position="221"/>
    </location>
</feature>
<keyword evidence="7" id="KW-1015">Disulfide bond</keyword>
<keyword evidence="14" id="KW-1185">Reference proteome</keyword>
<evidence type="ECO:0000256" key="1">
    <source>
        <dbReference type="ARBA" id="ARBA00005184"/>
    </source>
</evidence>
<evidence type="ECO:0000256" key="5">
    <source>
        <dbReference type="ARBA" id="ARBA00022801"/>
    </source>
</evidence>
<comment type="caution">
    <text evidence="13">The sequence shown here is derived from an EMBL/GenBank/DDBJ whole genome shotgun (WGS) entry which is preliminary data.</text>
</comment>
<dbReference type="FunFam" id="1.20.140.40:FF:000010">
    <property type="entry name" value="Pectinesterase"/>
    <property type="match status" value="1"/>
</dbReference>
<evidence type="ECO:0000259" key="12">
    <source>
        <dbReference type="SMART" id="SM00856"/>
    </source>
</evidence>
<keyword evidence="5 10" id="KW-0378">Hydrolase</keyword>
<keyword evidence="11" id="KW-0812">Transmembrane</keyword>
<feature type="transmembrane region" description="Helical" evidence="11">
    <location>
        <begin position="21"/>
        <end position="42"/>
    </location>
</feature>
<evidence type="ECO:0000256" key="8">
    <source>
        <dbReference type="ARBA" id="ARBA00023180"/>
    </source>
</evidence>
<dbReference type="InterPro" id="IPR011050">
    <property type="entry name" value="Pectin_lyase_fold/virulence"/>
</dbReference>
<dbReference type="GO" id="GO:0030599">
    <property type="term" value="F:pectinesterase activity"/>
    <property type="evidence" value="ECO:0007669"/>
    <property type="project" value="UniProtKB-UniRule"/>
</dbReference>
<evidence type="ECO:0000256" key="11">
    <source>
        <dbReference type="SAM" id="Phobius"/>
    </source>
</evidence>
<keyword evidence="11" id="KW-0472">Membrane</keyword>
<dbReference type="Proteomes" id="UP001634007">
    <property type="component" value="Unassembled WGS sequence"/>
</dbReference>
<sequence>MANVKQVLAGMSTSGKRNRKLLLSISGCLLLVAAVIGIVAGVHSGQHDRNLDVSTLTPPTHAILKSSCSSTRYPDLCYSAVAAFPGAAAGLATQKDVIEASLNITTVAVEHNFFAVEKLLSKRSKSLTKREKRALHDCLETIDETLDELREAERDLRSYPSAAKSLKQHADDLKTLMSSAITNQETCLDGFSHEDADRQVRKALAKGQVHVEKMCSNALAMIKNMTDADMEAERKAAANRKMLKEEDLVQGDESGWPEWLSAGDRRLLQSTAVIPDVVVAADGTGKYKTISEAVAAAPEKSSKRYVIKINAGVYRENVQVPKKKTNLMFIGDGRTTTIITGDRSVKGGFTTFESATVAVVGERFLAKSITFQNTAGPSNHQAVALRVGADLSAFYECDILAYQDTLYVHNNRQFFVKCLIAGTVDFIFGNAAVVIQDCDIHARKPNPGQKNMVTAQGRIDPNQNTGIVIQKCRIAETSDLRSVKSSFPTYLGRPWKEYSRTVIMQSSISDVINPVGWHEWSGTFALNTLYYGEYQNIGAGAGTTKRVNWKGFKVITSATEAQGFTAGNFIGGASWLSSTGFPFSLTL</sequence>
<dbReference type="AlphaFoldDB" id="A0ABD3J6S6"/>
<keyword evidence="6 10" id="KW-0063">Aspartyl esterase</keyword>
<evidence type="ECO:0000256" key="2">
    <source>
        <dbReference type="ARBA" id="ARBA00006027"/>
    </source>
</evidence>
<dbReference type="SUPFAM" id="SSF101148">
    <property type="entry name" value="Plant invertase/pectin methylesterase inhibitor"/>
    <property type="match status" value="1"/>
</dbReference>
<evidence type="ECO:0000313" key="13">
    <source>
        <dbReference type="EMBL" id="KAL3723560.1"/>
    </source>
</evidence>
<dbReference type="EC" id="3.1.1.11" evidence="4 10"/>
<protein>
    <recommendedName>
        <fullName evidence="4 10">Pectinesterase</fullName>
        <ecNumber evidence="4 10">3.1.1.11</ecNumber>
    </recommendedName>
</protein>
<dbReference type="PANTHER" id="PTHR31707">
    <property type="entry name" value="PECTINESTERASE"/>
    <property type="match status" value="1"/>
</dbReference>
<dbReference type="InterPro" id="IPR000070">
    <property type="entry name" value="Pectinesterase_cat"/>
</dbReference>
<evidence type="ECO:0000256" key="3">
    <source>
        <dbReference type="ARBA" id="ARBA00007786"/>
    </source>
</evidence>
<organism evidence="13 14">
    <name type="scientific">Eucalyptus globulus</name>
    <name type="common">Tasmanian blue gum</name>
    <dbReference type="NCBI Taxonomy" id="34317"/>
    <lineage>
        <taxon>Eukaryota</taxon>
        <taxon>Viridiplantae</taxon>
        <taxon>Streptophyta</taxon>
        <taxon>Embryophyta</taxon>
        <taxon>Tracheophyta</taxon>
        <taxon>Spermatophyta</taxon>
        <taxon>Magnoliopsida</taxon>
        <taxon>eudicotyledons</taxon>
        <taxon>Gunneridae</taxon>
        <taxon>Pentapetalae</taxon>
        <taxon>rosids</taxon>
        <taxon>malvids</taxon>
        <taxon>Myrtales</taxon>
        <taxon>Myrtaceae</taxon>
        <taxon>Myrtoideae</taxon>
        <taxon>Eucalypteae</taxon>
        <taxon>Eucalyptus</taxon>
    </lineage>
</organism>
<comment type="pathway">
    <text evidence="1 10">Glycan metabolism; pectin degradation; 2-dehydro-3-deoxy-D-gluconate from pectin: step 1/5.</text>
</comment>
<evidence type="ECO:0000313" key="14">
    <source>
        <dbReference type="Proteomes" id="UP001634007"/>
    </source>
</evidence>
<evidence type="ECO:0000256" key="9">
    <source>
        <dbReference type="PROSITE-ProRule" id="PRU10040"/>
    </source>
</evidence>